<feature type="compositionally biased region" description="Low complexity" evidence="4">
    <location>
        <begin position="362"/>
        <end position="376"/>
    </location>
</feature>
<dbReference type="Gene3D" id="3.20.20.100">
    <property type="entry name" value="NADP-dependent oxidoreductase domain"/>
    <property type="match status" value="1"/>
</dbReference>
<dbReference type="GO" id="GO:0016616">
    <property type="term" value="F:oxidoreductase activity, acting on the CH-OH group of donors, NAD or NADP as acceptor"/>
    <property type="evidence" value="ECO:0007669"/>
    <property type="project" value="UniProtKB-ARBA"/>
</dbReference>
<evidence type="ECO:0000256" key="1">
    <source>
        <dbReference type="ARBA" id="ARBA00007905"/>
    </source>
</evidence>
<feature type="region of interest" description="Disordered" evidence="4">
    <location>
        <begin position="331"/>
        <end position="376"/>
    </location>
</feature>
<keyword evidence="3" id="KW-0560">Oxidoreductase</keyword>
<organism evidence="6 7">
    <name type="scientific">Leishmania donovani</name>
    <dbReference type="NCBI Taxonomy" id="5661"/>
    <lineage>
        <taxon>Eukaryota</taxon>
        <taxon>Discoba</taxon>
        <taxon>Euglenozoa</taxon>
        <taxon>Kinetoplastea</taxon>
        <taxon>Metakinetoplastina</taxon>
        <taxon>Trypanosomatida</taxon>
        <taxon>Trypanosomatidae</taxon>
        <taxon>Leishmaniinae</taxon>
        <taxon>Leishmania</taxon>
    </lineage>
</organism>
<dbReference type="SUPFAM" id="SSF51430">
    <property type="entry name" value="NAD(P)-linked oxidoreductase"/>
    <property type="match status" value="2"/>
</dbReference>
<dbReference type="PANTHER" id="PTHR43827">
    <property type="entry name" value="2,5-DIKETO-D-GLUCONIC ACID REDUCTASE"/>
    <property type="match status" value="1"/>
</dbReference>
<dbReference type="VEuPathDB" id="TriTrypDB:LdBPK_261190.1"/>
<dbReference type="EMBL" id="CP029525">
    <property type="protein sequence ID" value="AYU79720.1"/>
    <property type="molecule type" value="Genomic_DNA"/>
</dbReference>
<dbReference type="PRINTS" id="PR00069">
    <property type="entry name" value="ALDKETRDTASE"/>
</dbReference>
<dbReference type="InterPro" id="IPR036812">
    <property type="entry name" value="NAD(P)_OxRdtase_dom_sf"/>
</dbReference>
<evidence type="ECO:0000313" key="7">
    <source>
        <dbReference type="Proteomes" id="UP000274082"/>
    </source>
</evidence>
<protein>
    <submittedName>
        <fullName evidence="6">Aldo/keto reductase, putative</fullName>
    </submittedName>
</protein>
<comment type="similarity">
    <text evidence="1">Belongs to the aldo/keto reductase family.</text>
</comment>
<name>A0A3S7WZZ0_LEIDO</name>
<evidence type="ECO:0000259" key="5">
    <source>
        <dbReference type="Pfam" id="PF00248"/>
    </source>
</evidence>
<dbReference type="InterPro" id="IPR020471">
    <property type="entry name" value="AKR"/>
</dbReference>
<dbReference type="CDD" id="cd19071">
    <property type="entry name" value="AKR_AKR1-5-like"/>
    <property type="match status" value="1"/>
</dbReference>
<dbReference type="AlphaFoldDB" id="A0A3S7WZZ0"/>
<keyword evidence="2" id="KW-0521">NADP</keyword>
<dbReference type="PANTHER" id="PTHR43827:SF3">
    <property type="entry name" value="NADP-DEPENDENT OXIDOREDUCTASE DOMAIN-CONTAINING PROTEIN"/>
    <property type="match status" value="1"/>
</dbReference>
<dbReference type="InterPro" id="IPR018170">
    <property type="entry name" value="Aldo/ket_reductase_CS"/>
</dbReference>
<dbReference type="Pfam" id="PF00248">
    <property type="entry name" value="Aldo_ket_red"/>
    <property type="match status" value="1"/>
</dbReference>
<evidence type="ECO:0000256" key="4">
    <source>
        <dbReference type="SAM" id="MobiDB-lite"/>
    </source>
</evidence>
<feature type="compositionally biased region" description="Basic and acidic residues" evidence="4">
    <location>
        <begin position="344"/>
        <end position="354"/>
    </location>
</feature>
<reference evidence="6 7" key="1">
    <citation type="journal article" date="2018" name="Sci. Rep.">
        <title>A complete Leishmania donovani reference genome identifies novel genetic variations associated with virulence.</title>
        <authorList>
            <person name="Lypaczewski P."/>
            <person name="Hoshizaki J."/>
            <person name="Zhang W.-W."/>
            <person name="McCall L.-I."/>
            <person name="Torcivia-Rodriguez J."/>
            <person name="Simonyan V."/>
            <person name="Kaur A."/>
            <person name="Dewar K."/>
            <person name="Matlashewski G."/>
        </authorList>
    </citation>
    <scope>NUCLEOTIDE SEQUENCE [LARGE SCALE GENOMIC DNA]</scope>
    <source>
        <strain evidence="6 7">LdCL</strain>
    </source>
</reference>
<dbReference type="PROSITE" id="PS00798">
    <property type="entry name" value="ALDOKETO_REDUCTASE_1"/>
    <property type="match status" value="1"/>
</dbReference>
<dbReference type="InterPro" id="IPR023210">
    <property type="entry name" value="NADP_OxRdtase_dom"/>
</dbReference>
<evidence type="ECO:0000313" key="6">
    <source>
        <dbReference type="EMBL" id="AYU79720.1"/>
    </source>
</evidence>
<accession>A0A3S7WZZ0</accession>
<proteinExistence type="inferred from homology"/>
<evidence type="ECO:0000256" key="3">
    <source>
        <dbReference type="ARBA" id="ARBA00023002"/>
    </source>
</evidence>
<dbReference type="OrthoDB" id="416253at2759"/>
<dbReference type="VEuPathDB" id="TriTrypDB:LdCL_260017500"/>
<dbReference type="VEuPathDB" id="TriTrypDB:LDHU3_26.1480"/>
<feature type="domain" description="NADP-dependent oxidoreductase" evidence="5">
    <location>
        <begin position="175"/>
        <end position="318"/>
    </location>
</feature>
<keyword evidence="7" id="KW-1185">Reference proteome</keyword>
<dbReference type="Proteomes" id="UP000274082">
    <property type="component" value="Chromosome 26"/>
</dbReference>
<evidence type="ECO:0000256" key="2">
    <source>
        <dbReference type="ARBA" id="ARBA00022857"/>
    </source>
</evidence>
<sequence>MGRGRARGYGRVTAAASRASCTLLPSYQAVWSVCPWRKCPALSIDGSVRCLVTWRRAARVSAALQPPSRPLSQTSARPVMGPPPVCLYVNAAQPPLRPVLSAAWFSLIRYTSRWPRCSPLFFSHAGPHRLCHFPLPFLLCTRAGARTRARKSTMATTAVAAAGFLPSLSFGVPPIGIGTYELRGDACVSAVRAALQMGYRLIDTAAAYRNEELVGEGIISSGVPRADLFIVVKIAMKSMGTDEAVRQGILDSIRKLRIDYADCVLMHWPGCGGLKPQDASGHQAARARCWRIMHELQALGKVRYCGVSNFLPRHFKELNCFHDGDGGRSEDEAVAAAAQPHASIKGERNADVAAHRHCSNTSSASSPSSSEAWPASASSHLLSPPILNQIELHPLCIQRDVETYCRRRHGMLLQQYSPLGKGDARLLQHPRLLEVHARYFSNQSDGNHVPAPPQAASPEAVKPYSLEDMILMWGFAQGYCTLVRSHRPDHLRANLDAARDYFASVEAVAKGAGNGGGGGEASQTSAGTARALLTAEQLNVIRHLRAHIGVEGNQDMHLCWYSSQIA</sequence>
<gene>
    <name evidence="6" type="ORF">LdCL_260017500</name>
</gene>